<evidence type="ECO:0000256" key="11">
    <source>
        <dbReference type="ARBA" id="ARBA00022982"/>
    </source>
</evidence>
<evidence type="ECO:0000313" key="20">
    <source>
        <dbReference type="EMBL" id="QED57274.1"/>
    </source>
</evidence>
<dbReference type="AlphaFoldDB" id="A0A5B8ZWN1"/>
<keyword evidence="10 18" id="KW-1278">Translocase</keyword>
<dbReference type="Pfam" id="PF00361">
    <property type="entry name" value="Proton_antipo_M"/>
    <property type="match status" value="1"/>
</dbReference>
<evidence type="ECO:0000256" key="7">
    <source>
        <dbReference type="ARBA" id="ARBA00022660"/>
    </source>
</evidence>
<evidence type="ECO:0000256" key="6">
    <source>
        <dbReference type="ARBA" id="ARBA00022448"/>
    </source>
</evidence>
<reference evidence="20" key="1">
    <citation type="journal article" date="2019" name="PLoS ONE">
        <title>Tracking outbreak populations of the pepper weevil Anthonomus eugenii (Coleoptera; Curculionidae) using complete mitochondrial genomes.</title>
        <authorList>
            <person name="van de Vossenberg B.T.L.H."/>
            <person name="Warbroek T."/>
            <person name="Waalwijk C."/>
            <person name="Ingerson-Mahar J."/>
            <person name="van der Gouw L."/>
            <person name="Loomans A.J.M."/>
        </authorList>
    </citation>
    <scope>NUCLEOTIDE SEQUENCE</scope>
    <source>
        <strain evidence="20">AG_mtDNA_071</strain>
        <strain evidence="21">AG_mtDNA_087</strain>
        <strain evidence="22">AG_mtDNA_178</strain>
    </source>
</reference>
<comment type="function">
    <text evidence="1">Core subunit of the mitochondrial membrane respiratory chain NADH dehydrogenase (Complex I) that is believed to belong to the minimal assembly required for catalysis. Complex I functions in the transfer of electrons from NADH to the respiratory chain. The immediate electron acceptor for the enzyme is believed to be ubiquinone.</text>
</comment>
<keyword evidence="15 18" id="KW-0496">Mitochondrion</keyword>
<feature type="transmembrane region" description="Helical" evidence="18">
    <location>
        <begin position="7"/>
        <end position="30"/>
    </location>
</feature>
<evidence type="ECO:0000256" key="18">
    <source>
        <dbReference type="RuleBase" id="RU003403"/>
    </source>
</evidence>
<keyword evidence="12 18" id="KW-1133">Transmembrane helix</keyword>
<keyword evidence="14 18" id="KW-0830">Ubiquinone</keyword>
<evidence type="ECO:0000313" key="22">
    <source>
        <dbReference type="EMBL" id="QED57374.1"/>
    </source>
</evidence>
<evidence type="ECO:0000256" key="5">
    <source>
        <dbReference type="ARBA" id="ARBA00021008"/>
    </source>
</evidence>
<feature type="transmembrane region" description="Helical" evidence="18">
    <location>
        <begin position="127"/>
        <end position="155"/>
    </location>
</feature>
<keyword evidence="9 18" id="KW-0999">Mitochondrion inner membrane</keyword>
<evidence type="ECO:0000256" key="15">
    <source>
        <dbReference type="ARBA" id="ARBA00023128"/>
    </source>
</evidence>
<evidence type="ECO:0000256" key="12">
    <source>
        <dbReference type="ARBA" id="ARBA00022989"/>
    </source>
</evidence>
<dbReference type="EMBL" id="MK654670">
    <property type="protein sequence ID" value="QED57374.1"/>
    <property type="molecule type" value="Genomic_DNA"/>
</dbReference>
<dbReference type="GO" id="GO:0008137">
    <property type="term" value="F:NADH dehydrogenase (ubiquinone) activity"/>
    <property type="evidence" value="ECO:0007669"/>
    <property type="project" value="UniProtKB-EC"/>
</dbReference>
<evidence type="ECO:0000256" key="10">
    <source>
        <dbReference type="ARBA" id="ARBA00022967"/>
    </source>
</evidence>
<keyword evidence="7 18" id="KW-0679">Respiratory chain</keyword>
<evidence type="ECO:0000313" key="21">
    <source>
        <dbReference type="EMBL" id="QED57342.1"/>
    </source>
</evidence>
<dbReference type="PRINTS" id="PR01436">
    <property type="entry name" value="NADHDHGNASE2"/>
</dbReference>
<evidence type="ECO:0000256" key="4">
    <source>
        <dbReference type="ARBA" id="ARBA00012944"/>
    </source>
</evidence>
<evidence type="ECO:0000256" key="9">
    <source>
        <dbReference type="ARBA" id="ARBA00022792"/>
    </source>
</evidence>
<evidence type="ECO:0000256" key="8">
    <source>
        <dbReference type="ARBA" id="ARBA00022692"/>
    </source>
</evidence>
<feature type="transmembrane region" description="Helical" evidence="18">
    <location>
        <begin position="263"/>
        <end position="285"/>
    </location>
</feature>
<comment type="subcellular location">
    <subcellularLocation>
        <location evidence="2 18">Mitochondrion inner membrane</location>
        <topology evidence="2 18">Multi-pass membrane protein</topology>
    </subcellularLocation>
</comment>
<feature type="transmembrane region" description="Helical" evidence="18">
    <location>
        <begin position="167"/>
        <end position="184"/>
    </location>
</feature>
<sequence length="330" mass="38400">MNKIMFYSTLIMGSIMAISGTSWLTIWIGLEMNLLSIMPIMKDKLKSTSEAMIKYFMVQAMASTILLFSILMFQLASTKMMSASTYFILNSALFMKMGAAPLHFWYPEVLSGLPWKNNFIMLTWQKIAPMLIIINTSFSILFISLFIVFSALLGSLQGFNQICLRKILAYSSINHIGWMLASFLCTHTIWLFYYFIYTLINMNIIIILQKMNIFYMNQINKLFSFNLKMKMMYMLNFLSLSGLPPFLGFIPKWLVVNFLVMNNFLSLSLILIIFTLLALFMYFRITFSTFSFFYSKNILNYKNKISYTIFFINFLALSGSFIQILSINMI</sequence>
<evidence type="ECO:0000256" key="16">
    <source>
        <dbReference type="ARBA" id="ARBA00023136"/>
    </source>
</evidence>
<dbReference type="InterPro" id="IPR050175">
    <property type="entry name" value="Complex_I_Subunit_2"/>
</dbReference>
<protein>
    <recommendedName>
        <fullName evidence="5 18">NADH-ubiquinone oxidoreductase chain 2</fullName>
        <ecNumber evidence="4 18">7.1.1.2</ecNumber>
    </recommendedName>
</protein>
<evidence type="ECO:0000259" key="19">
    <source>
        <dbReference type="Pfam" id="PF00361"/>
    </source>
</evidence>
<evidence type="ECO:0000256" key="17">
    <source>
        <dbReference type="ARBA" id="ARBA00049551"/>
    </source>
</evidence>
<dbReference type="GO" id="GO:0005743">
    <property type="term" value="C:mitochondrial inner membrane"/>
    <property type="evidence" value="ECO:0007669"/>
    <property type="project" value="UniProtKB-SubCell"/>
</dbReference>
<keyword evidence="8 18" id="KW-0812">Transmembrane</keyword>
<feature type="domain" description="NADH:quinone oxidoreductase/Mrp antiporter transmembrane" evidence="19">
    <location>
        <begin position="22"/>
        <end position="274"/>
    </location>
</feature>
<geneLocation type="mitochondrion" evidence="20"/>
<dbReference type="InterPro" id="IPR003917">
    <property type="entry name" value="NADH_UbQ_OxRdtase_chain2"/>
</dbReference>
<organism evidence="20">
    <name type="scientific">Anthonomus eugenii</name>
    <name type="common">pepper weevil</name>
    <dbReference type="NCBI Taxonomy" id="122869"/>
    <lineage>
        <taxon>Eukaryota</taxon>
        <taxon>Metazoa</taxon>
        <taxon>Ecdysozoa</taxon>
        <taxon>Arthropoda</taxon>
        <taxon>Hexapoda</taxon>
        <taxon>Insecta</taxon>
        <taxon>Pterygota</taxon>
        <taxon>Neoptera</taxon>
        <taxon>Endopterygota</taxon>
        <taxon>Coleoptera</taxon>
        <taxon>Polyphaga</taxon>
        <taxon>Cucujiformia</taxon>
        <taxon>Curculionidae</taxon>
        <taxon>Curculioninae</taxon>
        <taxon>Anthonomini</taxon>
        <taxon>Anthonomus</taxon>
    </lineage>
</organism>
<comment type="similarity">
    <text evidence="3 18">Belongs to the complex I subunit 2 family.</text>
</comment>
<proteinExistence type="inferred from homology"/>
<evidence type="ECO:0000256" key="13">
    <source>
        <dbReference type="ARBA" id="ARBA00023027"/>
    </source>
</evidence>
<keyword evidence="13 18" id="KW-0520">NAD</keyword>
<keyword evidence="6" id="KW-0813">Transport</keyword>
<keyword evidence="11 18" id="KW-0249">Electron transport</keyword>
<evidence type="ECO:0000256" key="3">
    <source>
        <dbReference type="ARBA" id="ARBA00007012"/>
    </source>
</evidence>
<comment type="function">
    <text evidence="18">Core subunit of the mitochondrial membrane respiratory chain NADH dehydrogenase (Complex I) which catalyzes electron transfer from NADH through the respiratory chain, using ubiquinone as an electron acceptor. Essential for the catalytic activity and assembly of complex I.</text>
</comment>
<evidence type="ECO:0000256" key="2">
    <source>
        <dbReference type="ARBA" id="ARBA00004448"/>
    </source>
</evidence>
<feature type="transmembrane region" description="Helical" evidence="18">
    <location>
        <begin position="305"/>
        <end position="327"/>
    </location>
</feature>
<gene>
    <name evidence="20" type="primary">nad2</name>
</gene>
<dbReference type="PANTHER" id="PTHR46552">
    <property type="entry name" value="NADH-UBIQUINONE OXIDOREDUCTASE CHAIN 2"/>
    <property type="match status" value="1"/>
</dbReference>
<comment type="catalytic activity">
    <reaction evidence="17 18">
        <text>a ubiquinone + NADH + 5 H(+)(in) = a ubiquinol + NAD(+) + 4 H(+)(out)</text>
        <dbReference type="Rhea" id="RHEA:29091"/>
        <dbReference type="Rhea" id="RHEA-COMP:9565"/>
        <dbReference type="Rhea" id="RHEA-COMP:9566"/>
        <dbReference type="ChEBI" id="CHEBI:15378"/>
        <dbReference type="ChEBI" id="CHEBI:16389"/>
        <dbReference type="ChEBI" id="CHEBI:17976"/>
        <dbReference type="ChEBI" id="CHEBI:57540"/>
        <dbReference type="ChEBI" id="CHEBI:57945"/>
        <dbReference type="EC" id="7.1.1.2"/>
    </reaction>
</comment>
<dbReference type="GO" id="GO:0006120">
    <property type="term" value="P:mitochondrial electron transport, NADH to ubiquinone"/>
    <property type="evidence" value="ECO:0007669"/>
    <property type="project" value="InterPro"/>
</dbReference>
<feature type="transmembrane region" description="Helical" evidence="18">
    <location>
        <begin position="190"/>
        <end position="211"/>
    </location>
</feature>
<evidence type="ECO:0000256" key="14">
    <source>
        <dbReference type="ARBA" id="ARBA00023075"/>
    </source>
</evidence>
<dbReference type="PANTHER" id="PTHR46552:SF1">
    <property type="entry name" value="NADH-UBIQUINONE OXIDOREDUCTASE CHAIN 2"/>
    <property type="match status" value="1"/>
</dbReference>
<dbReference type="EC" id="7.1.1.2" evidence="4 18"/>
<dbReference type="EMBL" id="MK653370">
    <property type="protein sequence ID" value="QED57274.1"/>
    <property type="molecule type" value="Genomic_DNA"/>
</dbReference>
<feature type="transmembrane region" description="Helical" evidence="18">
    <location>
        <begin position="232"/>
        <end position="251"/>
    </location>
</feature>
<dbReference type="InterPro" id="IPR001750">
    <property type="entry name" value="ND/Mrp_TM"/>
</dbReference>
<feature type="transmembrane region" description="Helical" evidence="18">
    <location>
        <begin position="85"/>
        <end position="107"/>
    </location>
</feature>
<dbReference type="EMBL" id="MK654254">
    <property type="protein sequence ID" value="QED57342.1"/>
    <property type="molecule type" value="Genomic_DNA"/>
</dbReference>
<name>A0A5B8ZWN1_9CUCU</name>
<accession>A0A5B8ZWN1</accession>
<evidence type="ECO:0000256" key="1">
    <source>
        <dbReference type="ARBA" id="ARBA00003257"/>
    </source>
</evidence>
<keyword evidence="16 18" id="KW-0472">Membrane</keyword>
<feature type="transmembrane region" description="Helical" evidence="18">
    <location>
        <begin position="52"/>
        <end position="73"/>
    </location>
</feature>